<dbReference type="OrthoDB" id="1856421at2759"/>
<dbReference type="PROSITE" id="PS00108">
    <property type="entry name" value="PROTEIN_KINASE_ST"/>
    <property type="match status" value="1"/>
</dbReference>
<feature type="compositionally biased region" description="Low complexity" evidence="17">
    <location>
        <begin position="298"/>
        <end position="307"/>
    </location>
</feature>
<evidence type="ECO:0000256" key="11">
    <source>
        <dbReference type="ARBA" id="ARBA00022741"/>
    </source>
</evidence>
<keyword evidence="7" id="KW-0808">Transferase</keyword>
<dbReference type="InterPro" id="IPR050528">
    <property type="entry name" value="L-type_Lectin-RKs"/>
</dbReference>
<dbReference type="AlphaFoldDB" id="A0A3L6QFI0"/>
<dbReference type="FunFam" id="1.10.510.10:FF:000342">
    <property type="entry name" value="L-type lectin-domain containing receptor kinase VIII.1"/>
    <property type="match status" value="1"/>
</dbReference>
<proteinExistence type="inferred from homology"/>
<evidence type="ECO:0000256" key="1">
    <source>
        <dbReference type="ARBA" id="ARBA00004251"/>
    </source>
</evidence>
<comment type="similarity">
    <text evidence="3">In the C-terminal section; belongs to the protein kinase superfamily. Ser/Thr protein kinase family.</text>
</comment>
<keyword evidence="8 18" id="KW-0812">Transmembrane</keyword>
<dbReference type="SUPFAM" id="SSF49899">
    <property type="entry name" value="Concanavalin A-like lectins/glucanases"/>
    <property type="match status" value="1"/>
</dbReference>
<evidence type="ECO:0000256" key="19">
    <source>
        <dbReference type="SAM" id="SignalP"/>
    </source>
</evidence>
<keyword evidence="22" id="KW-1185">Reference proteome</keyword>
<sequence length="690" mass="74018">MPPPRSSVLSLLLLLLLAVHLAPPAAAANHRHASTSTPAPAPPASYLGVSWASNLTLLGSASLLPGATAVALTTPSRDGVGAGRALFSEPVRLLVPSSTAAASFSTRFTFRITPAPTYGDGLAFLLTSSRTFLGASNGFLGLFPSSSASDEGEADLRGVTTVAVEFDTHRDVALRDPDGNHVALDAGSIFSVASASPGVDLRAGVPITAWVEYRAPRRRLSVWLSYSPFRRPEKPALSADADLSGLLRTFMYAGFSASNGNGAALHVVERWTFRTFGFANSSHASPPSEPPAPPNNPLLPHNKPLLLTGNHQHHHHHHHHNLLYKVLGGVLGGVVLLVFVIGGSVVWLSRPIRHPSEECTVPSEDKPYGTMSMEVMRAATKGFDSGNVIGVGGSGATVYEGVLQSGSRVAVKRFQAIWPCTKAFVSELAAMLNCPNHPNLVRLAGWCCSKDELVLVYEFMPNGNLDCALHTMGGATLPWEARFRAVVGIASALEYLHDGCDHRILHRDVKSSNVLLDGEFNARLGDFGLARLVSHGGLPHTTQPAGTLGYLAPEYVHSGVATERSDVYSFGVLALEVATGRRPTERGISVVDWVWVLWGRRRLVDAADQRLQGRFIAEEMRRVLLVGLSCVHPDCRKRPGMRRVVKMLDGTAPLTLVPDKKPPVMLQTQVNQASSMNSVDTVNTAFYSCR</sequence>
<keyword evidence="14 18" id="KW-1133">Transmembrane helix</keyword>
<keyword evidence="5" id="KW-1003">Cell membrane</keyword>
<dbReference type="SMART" id="SM00220">
    <property type="entry name" value="S_TKc"/>
    <property type="match status" value="1"/>
</dbReference>
<accession>A0A3L6QFI0</accession>
<dbReference type="Gene3D" id="1.10.510.10">
    <property type="entry name" value="Transferase(Phosphotransferase) domain 1"/>
    <property type="match status" value="1"/>
</dbReference>
<evidence type="ECO:0000256" key="10">
    <source>
        <dbReference type="ARBA" id="ARBA00022734"/>
    </source>
</evidence>
<dbReference type="FunFam" id="2.60.120.200:FF:000241">
    <property type="entry name" value="L-type lectin-domain containing receptor kinase S.6-like"/>
    <property type="match status" value="1"/>
</dbReference>
<feature type="compositionally biased region" description="Pro residues" evidence="17">
    <location>
        <begin position="287"/>
        <end position="297"/>
    </location>
</feature>
<dbReference type="GO" id="GO:0005524">
    <property type="term" value="F:ATP binding"/>
    <property type="evidence" value="ECO:0007669"/>
    <property type="project" value="UniProtKB-KW"/>
</dbReference>
<evidence type="ECO:0000256" key="17">
    <source>
        <dbReference type="SAM" id="MobiDB-lite"/>
    </source>
</evidence>
<feature type="region of interest" description="Disordered" evidence="17">
    <location>
        <begin position="282"/>
        <end position="312"/>
    </location>
</feature>
<evidence type="ECO:0000256" key="12">
    <source>
        <dbReference type="ARBA" id="ARBA00022777"/>
    </source>
</evidence>
<gene>
    <name evidence="21" type="ORF">C2845_PM12G13390</name>
</gene>
<dbReference type="EC" id="2.7.11.1" evidence="4"/>
<evidence type="ECO:0000256" key="15">
    <source>
        <dbReference type="ARBA" id="ARBA00023136"/>
    </source>
</evidence>
<feature type="domain" description="Protein kinase" evidence="20">
    <location>
        <begin position="383"/>
        <end position="655"/>
    </location>
</feature>
<dbReference type="GO" id="GO:0004674">
    <property type="term" value="F:protein serine/threonine kinase activity"/>
    <property type="evidence" value="ECO:0007669"/>
    <property type="project" value="UniProtKB-KW"/>
</dbReference>
<dbReference type="PROSITE" id="PS50011">
    <property type="entry name" value="PROTEIN_KINASE_DOM"/>
    <property type="match status" value="1"/>
</dbReference>
<keyword evidence="6" id="KW-0723">Serine/threonine-protein kinase</keyword>
<dbReference type="InterPro" id="IPR019825">
    <property type="entry name" value="Lectin_legB_Mn/Ca_BS"/>
</dbReference>
<protein>
    <recommendedName>
        <fullName evidence="4">non-specific serine/threonine protein kinase</fullName>
        <ecNumber evidence="4">2.7.11.1</ecNumber>
    </recommendedName>
</protein>
<evidence type="ECO:0000256" key="6">
    <source>
        <dbReference type="ARBA" id="ARBA00022527"/>
    </source>
</evidence>
<comment type="caution">
    <text evidence="21">The sequence shown here is derived from an EMBL/GenBank/DDBJ whole genome shotgun (WGS) entry which is preliminary data.</text>
</comment>
<dbReference type="InterPro" id="IPR013320">
    <property type="entry name" value="ConA-like_dom_sf"/>
</dbReference>
<evidence type="ECO:0000256" key="7">
    <source>
        <dbReference type="ARBA" id="ARBA00022679"/>
    </source>
</evidence>
<keyword evidence="12" id="KW-0418">Kinase</keyword>
<feature type="transmembrane region" description="Helical" evidence="18">
    <location>
        <begin position="322"/>
        <end position="348"/>
    </location>
</feature>
<keyword evidence="11" id="KW-0547">Nucleotide-binding</keyword>
<dbReference type="InterPro" id="IPR001220">
    <property type="entry name" value="Legume_lectin_dom"/>
</dbReference>
<evidence type="ECO:0000256" key="3">
    <source>
        <dbReference type="ARBA" id="ARBA00010217"/>
    </source>
</evidence>
<dbReference type="Pfam" id="PF00069">
    <property type="entry name" value="Pkinase"/>
    <property type="match status" value="1"/>
</dbReference>
<keyword evidence="15 18" id="KW-0472">Membrane</keyword>
<comment type="subcellular location">
    <subcellularLocation>
        <location evidence="1">Cell membrane</location>
        <topology evidence="1">Single-pass type I membrane protein</topology>
    </subcellularLocation>
</comment>
<evidence type="ECO:0000313" key="22">
    <source>
        <dbReference type="Proteomes" id="UP000275267"/>
    </source>
</evidence>
<dbReference type="CDD" id="cd06899">
    <property type="entry name" value="lectin_legume_LecRK_Arcelin_ConA"/>
    <property type="match status" value="1"/>
</dbReference>
<evidence type="ECO:0000256" key="13">
    <source>
        <dbReference type="ARBA" id="ARBA00022840"/>
    </source>
</evidence>
<dbReference type="EMBL" id="PQIB02000012">
    <property type="protein sequence ID" value="RLM78472.1"/>
    <property type="molecule type" value="Genomic_DNA"/>
</dbReference>
<dbReference type="PANTHER" id="PTHR27007">
    <property type="match status" value="1"/>
</dbReference>
<keyword evidence="13" id="KW-0067">ATP-binding</keyword>
<evidence type="ECO:0000259" key="20">
    <source>
        <dbReference type="PROSITE" id="PS50011"/>
    </source>
</evidence>
<dbReference type="InterPro" id="IPR011009">
    <property type="entry name" value="Kinase-like_dom_sf"/>
</dbReference>
<dbReference type="GO" id="GO:0005886">
    <property type="term" value="C:plasma membrane"/>
    <property type="evidence" value="ECO:0007669"/>
    <property type="project" value="UniProtKB-SubCell"/>
</dbReference>
<evidence type="ECO:0000256" key="18">
    <source>
        <dbReference type="SAM" id="Phobius"/>
    </source>
</evidence>
<comment type="similarity">
    <text evidence="2">In the N-terminal section; belongs to the leguminous lectin family.</text>
</comment>
<keyword evidence="10" id="KW-0430">Lectin</keyword>
<dbReference type="STRING" id="4540.A0A3L6QFI0"/>
<dbReference type="SUPFAM" id="SSF56112">
    <property type="entry name" value="Protein kinase-like (PK-like)"/>
    <property type="match status" value="1"/>
</dbReference>
<name>A0A3L6QFI0_PANMI</name>
<dbReference type="Gene3D" id="3.30.200.20">
    <property type="entry name" value="Phosphorylase Kinase, domain 1"/>
    <property type="match status" value="1"/>
</dbReference>
<dbReference type="InterPro" id="IPR000719">
    <property type="entry name" value="Prot_kinase_dom"/>
</dbReference>
<feature type="signal peptide" evidence="19">
    <location>
        <begin position="1"/>
        <end position="27"/>
    </location>
</feature>
<feature type="transmembrane region" description="Helical" evidence="18">
    <location>
        <begin position="51"/>
        <end position="72"/>
    </location>
</feature>
<evidence type="ECO:0000313" key="21">
    <source>
        <dbReference type="EMBL" id="RLM78472.1"/>
    </source>
</evidence>
<keyword evidence="9 19" id="KW-0732">Signal</keyword>
<keyword evidence="16" id="KW-0325">Glycoprotein</keyword>
<reference evidence="22" key="1">
    <citation type="journal article" date="2019" name="Nat. Commun.">
        <title>The genome of broomcorn millet.</title>
        <authorList>
            <person name="Zou C."/>
            <person name="Miki D."/>
            <person name="Li D."/>
            <person name="Tang Q."/>
            <person name="Xiao L."/>
            <person name="Rajput S."/>
            <person name="Deng P."/>
            <person name="Jia W."/>
            <person name="Huang R."/>
            <person name="Zhang M."/>
            <person name="Sun Y."/>
            <person name="Hu J."/>
            <person name="Fu X."/>
            <person name="Schnable P.S."/>
            <person name="Li F."/>
            <person name="Zhang H."/>
            <person name="Feng B."/>
            <person name="Zhu X."/>
            <person name="Liu R."/>
            <person name="Schnable J.C."/>
            <person name="Zhu J.-K."/>
            <person name="Zhang H."/>
        </authorList>
    </citation>
    <scope>NUCLEOTIDE SEQUENCE [LARGE SCALE GENOMIC DNA]</scope>
</reference>
<dbReference type="PROSITE" id="PS00307">
    <property type="entry name" value="LECTIN_LEGUME_BETA"/>
    <property type="match status" value="1"/>
</dbReference>
<evidence type="ECO:0000256" key="14">
    <source>
        <dbReference type="ARBA" id="ARBA00022989"/>
    </source>
</evidence>
<dbReference type="InterPro" id="IPR008271">
    <property type="entry name" value="Ser/Thr_kinase_AS"/>
</dbReference>
<dbReference type="Gene3D" id="2.60.120.200">
    <property type="match status" value="1"/>
</dbReference>
<evidence type="ECO:0000256" key="2">
    <source>
        <dbReference type="ARBA" id="ARBA00008536"/>
    </source>
</evidence>
<dbReference type="Proteomes" id="UP000275267">
    <property type="component" value="Unassembled WGS sequence"/>
</dbReference>
<evidence type="ECO:0000256" key="4">
    <source>
        <dbReference type="ARBA" id="ARBA00012513"/>
    </source>
</evidence>
<dbReference type="GO" id="GO:0030246">
    <property type="term" value="F:carbohydrate binding"/>
    <property type="evidence" value="ECO:0007669"/>
    <property type="project" value="UniProtKB-KW"/>
</dbReference>
<organism evidence="21 22">
    <name type="scientific">Panicum miliaceum</name>
    <name type="common">Proso millet</name>
    <name type="synonym">Broomcorn millet</name>
    <dbReference type="NCBI Taxonomy" id="4540"/>
    <lineage>
        <taxon>Eukaryota</taxon>
        <taxon>Viridiplantae</taxon>
        <taxon>Streptophyta</taxon>
        <taxon>Embryophyta</taxon>
        <taxon>Tracheophyta</taxon>
        <taxon>Spermatophyta</taxon>
        <taxon>Magnoliopsida</taxon>
        <taxon>Liliopsida</taxon>
        <taxon>Poales</taxon>
        <taxon>Poaceae</taxon>
        <taxon>PACMAD clade</taxon>
        <taxon>Panicoideae</taxon>
        <taxon>Panicodae</taxon>
        <taxon>Paniceae</taxon>
        <taxon>Panicinae</taxon>
        <taxon>Panicum</taxon>
        <taxon>Panicum sect. Panicum</taxon>
    </lineage>
</organism>
<feature type="chain" id="PRO_5018118887" description="non-specific serine/threonine protein kinase" evidence="19">
    <location>
        <begin position="28"/>
        <end position="690"/>
    </location>
</feature>
<evidence type="ECO:0000256" key="5">
    <source>
        <dbReference type="ARBA" id="ARBA00022475"/>
    </source>
</evidence>
<evidence type="ECO:0000256" key="9">
    <source>
        <dbReference type="ARBA" id="ARBA00022729"/>
    </source>
</evidence>
<dbReference type="FunFam" id="3.30.200.20:FF:000773">
    <property type="entry name" value="L-type lectin-domain containing receptor kinase S.6-like"/>
    <property type="match status" value="1"/>
</dbReference>
<dbReference type="Pfam" id="PF00139">
    <property type="entry name" value="Lectin_legB"/>
    <property type="match status" value="1"/>
</dbReference>
<evidence type="ECO:0000256" key="16">
    <source>
        <dbReference type="ARBA" id="ARBA00023180"/>
    </source>
</evidence>
<evidence type="ECO:0000256" key="8">
    <source>
        <dbReference type="ARBA" id="ARBA00022692"/>
    </source>
</evidence>